<dbReference type="AlphaFoldDB" id="A0ABD3SHR9"/>
<name>A0ABD3SHR9_9LAMI</name>
<protein>
    <submittedName>
        <fullName evidence="1">Uncharacterized protein</fullName>
    </submittedName>
</protein>
<accession>A0ABD3SHR9</accession>
<dbReference type="EMBL" id="JBJXBP010000006">
    <property type="protein sequence ID" value="KAL3824010.1"/>
    <property type="molecule type" value="Genomic_DNA"/>
</dbReference>
<keyword evidence="2" id="KW-1185">Reference proteome</keyword>
<organism evidence="1 2">
    <name type="scientific">Penstemon smallii</name>
    <dbReference type="NCBI Taxonomy" id="265156"/>
    <lineage>
        <taxon>Eukaryota</taxon>
        <taxon>Viridiplantae</taxon>
        <taxon>Streptophyta</taxon>
        <taxon>Embryophyta</taxon>
        <taxon>Tracheophyta</taxon>
        <taxon>Spermatophyta</taxon>
        <taxon>Magnoliopsida</taxon>
        <taxon>eudicotyledons</taxon>
        <taxon>Gunneridae</taxon>
        <taxon>Pentapetalae</taxon>
        <taxon>asterids</taxon>
        <taxon>lamiids</taxon>
        <taxon>Lamiales</taxon>
        <taxon>Plantaginaceae</taxon>
        <taxon>Cheloneae</taxon>
        <taxon>Penstemon</taxon>
    </lineage>
</organism>
<reference evidence="1 2" key="1">
    <citation type="submission" date="2024-12" db="EMBL/GenBank/DDBJ databases">
        <title>The unique morphological basis and parallel evolutionary history of personate flowers in Penstemon.</title>
        <authorList>
            <person name="Depatie T.H."/>
            <person name="Wessinger C.A."/>
        </authorList>
    </citation>
    <scope>NUCLEOTIDE SEQUENCE [LARGE SCALE GENOMIC DNA]</scope>
    <source>
        <strain evidence="1">WTNN_2</strain>
        <tissue evidence="1">Leaf</tissue>
    </source>
</reference>
<evidence type="ECO:0000313" key="2">
    <source>
        <dbReference type="Proteomes" id="UP001634393"/>
    </source>
</evidence>
<evidence type="ECO:0000313" key="1">
    <source>
        <dbReference type="EMBL" id="KAL3824010.1"/>
    </source>
</evidence>
<comment type="caution">
    <text evidence="1">The sequence shown here is derived from an EMBL/GenBank/DDBJ whole genome shotgun (WGS) entry which is preliminary data.</text>
</comment>
<gene>
    <name evidence="1" type="ORF">ACJIZ3_020039</name>
</gene>
<sequence>MHGEELRKSALLARSLARTMIINPQVCPRSLKFRKNIDGKPENPTIKHNIMSFARRYFTEHEVQVLAAISDPQGIFSRTFQNFYY</sequence>
<proteinExistence type="predicted"/>
<dbReference type="Proteomes" id="UP001634393">
    <property type="component" value="Unassembled WGS sequence"/>
</dbReference>